<organism evidence="4 5">
    <name type="scientific">Panaeolus cyanescens</name>
    <dbReference type="NCBI Taxonomy" id="181874"/>
    <lineage>
        <taxon>Eukaryota</taxon>
        <taxon>Fungi</taxon>
        <taxon>Dikarya</taxon>
        <taxon>Basidiomycota</taxon>
        <taxon>Agaricomycotina</taxon>
        <taxon>Agaricomycetes</taxon>
        <taxon>Agaricomycetidae</taxon>
        <taxon>Agaricales</taxon>
        <taxon>Agaricineae</taxon>
        <taxon>Galeropsidaceae</taxon>
        <taxon>Panaeolus</taxon>
    </lineage>
</organism>
<dbReference type="SMART" id="SM00054">
    <property type="entry name" value="EFh"/>
    <property type="match status" value="4"/>
</dbReference>
<dbReference type="PROSITE" id="PS50222">
    <property type="entry name" value="EF_HAND_2"/>
    <property type="match status" value="4"/>
</dbReference>
<dbReference type="CDD" id="cd00051">
    <property type="entry name" value="EFh"/>
    <property type="match status" value="1"/>
</dbReference>
<evidence type="ECO:0000313" key="4">
    <source>
        <dbReference type="EMBL" id="PPQ72208.1"/>
    </source>
</evidence>
<dbReference type="Gene3D" id="1.10.238.10">
    <property type="entry name" value="EF-hand"/>
    <property type="match status" value="3"/>
</dbReference>
<evidence type="ECO:0000256" key="2">
    <source>
        <dbReference type="ARBA" id="ARBA00022837"/>
    </source>
</evidence>
<dbReference type="AlphaFoldDB" id="A0A409W144"/>
<dbReference type="Pfam" id="PF13499">
    <property type="entry name" value="EF-hand_7"/>
    <property type="match status" value="2"/>
</dbReference>
<dbReference type="STRING" id="181874.A0A409W144"/>
<dbReference type="OrthoDB" id="26525at2759"/>
<proteinExistence type="predicted"/>
<feature type="domain" description="EF-hand" evidence="3">
    <location>
        <begin position="114"/>
        <end position="145"/>
    </location>
</feature>
<comment type="caution">
    <text evidence="4">The sequence shown here is derived from an EMBL/GenBank/DDBJ whole genome shotgun (WGS) entry which is preliminary data.</text>
</comment>
<keyword evidence="1" id="KW-0677">Repeat</keyword>
<dbReference type="InterPro" id="IPR011992">
    <property type="entry name" value="EF-hand-dom_pair"/>
</dbReference>
<name>A0A409W144_9AGAR</name>
<sequence>MLSNDNHEPHPAFRDAFSTFDKDGDGTITLTEIGEVMGQLGKRPTDAELQKMISTVDKDHNGTIDFDEFTELMIQKSSQEDQLRAAFEVFDKDGNGEITLQELTQVMRSLGERLTDSELQQMMAAADLDGNKTISFNEFKKMMQQ</sequence>
<keyword evidence="5" id="KW-1185">Reference proteome</keyword>
<dbReference type="GO" id="GO:0016460">
    <property type="term" value="C:myosin II complex"/>
    <property type="evidence" value="ECO:0007669"/>
    <property type="project" value="TreeGrafter"/>
</dbReference>
<dbReference type="PANTHER" id="PTHR23048">
    <property type="entry name" value="MYOSIN LIGHT CHAIN 1, 3"/>
    <property type="match status" value="1"/>
</dbReference>
<feature type="domain" description="EF-hand" evidence="3">
    <location>
        <begin position="78"/>
        <end position="113"/>
    </location>
</feature>
<gene>
    <name evidence="4" type="ORF">CVT24_002365</name>
</gene>
<dbReference type="InterPro" id="IPR050230">
    <property type="entry name" value="CALM/Myosin/TropC-like"/>
</dbReference>
<keyword evidence="2" id="KW-0106">Calcium</keyword>
<protein>
    <recommendedName>
        <fullName evidence="3">EF-hand domain-containing protein</fullName>
    </recommendedName>
</protein>
<feature type="domain" description="EF-hand" evidence="3">
    <location>
        <begin position="8"/>
        <end position="43"/>
    </location>
</feature>
<dbReference type="EMBL" id="NHTK01005881">
    <property type="protein sequence ID" value="PPQ72208.1"/>
    <property type="molecule type" value="Genomic_DNA"/>
</dbReference>
<dbReference type="PROSITE" id="PS00018">
    <property type="entry name" value="EF_HAND_1"/>
    <property type="match status" value="3"/>
</dbReference>
<evidence type="ECO:0000256" key="1">
    <source>
        <dbReference type="ARBA" id="ARBA00022737"/>
    </source>
</evidence>
<dbReference type="FunFam" id="1.10.238.10:FF:000178">
    <property type="entry name" value="Calmodulin-2 A"/>
    <property type="match status" value="2"/>
</dbReference>
<reference evidence="4 5" key="1">
    <citation type="journal article" date="2018" name="Evol. Lett.">
        <title>Horizontal gene cluster transfer increased hallucinogenic mushroom diversity.</title>
        <authorList>
            <person name="Reynolds H.T."/>
            <person name="Vijayakumar V."/>
            <person name="Gluck-Thaler E."/>
            <person name="Korotkin H.B."/>
            <person name="Matheny P.B."/>
            <person name="Slot J.C."/>
        </authorList>
    </citation>
    <scope>NUCLEOTIDE SEQUENCE [LARGE SCALE GENOMIC DNA]</scope>
    <source>
        <strain evidence="4 5">2629</strain>
    </source>
</reference>
<dbReference type="SUPFAM" id="SSF47473">
    <property type="entry name" value="EF-hand"/>
    <property type="match status" value="1"/>
</dbReference>
<dbReference type="InParanoid" id="A0A409W144"/>
<dbReference type="InterPro" id="IPR018247">
    <property type="entry name" value="EF_Hand_1_Ca_BS"/>
</dbReference>
<dbReference type="PANTHER" id="PTHR23048:SF59">
    <property type="entry name" value="EF-HAND SUPERFAMILY PROTEIN"/>
    <property type="match status" value="1"/>
</dbReference>
<dbReference type="InterPro" id="IPR002048">
    <property type="entry name" value="EF_hand_dom"/>
</dbReference>
<feature type="domain" description="EF-hand" evidence="3">
    <location>
        <begin position="44"/>
        <end position="73"/>
    </location>
</feature>
<evidence type="ECO:0000259" key="3">
    <source>
        <dbReference type="PROSITE" id="PS50222"/>
    </source>
</evidence>
<accession>A0A409W144</accession>
<dbReference type="Proteomes" id="UP000284842">
    <property type="component" value="Unassembled WGS sequence"/>
</dbReference>
<evidence type="ECO:0000313" key="5">
    <source>
        <dbReference type="Proteomes" id="UP000284842"/>
    </source>
</evidence>
<dbReference type="GO" id="GO:0005509">
    <property type="term" value="F:calcium ion binding"/>
    <property type="evidence" value="ECO:0007669"/>
    <property type="project" value="InterPro"/>
</dbReference>